<dbReference type="Proteomes" id="UP000827872">
    <property type="component" value="Linkage Group LG15"/>
</dbReference>
<comment type="caution">
    <text evidence="1">The sequence shown here is derived from an EMBL/GenBank/DDBJ whole genome shotgun (WGS) entry which is preliminary data.</text>
</comment>
<gene>
    <name evidence="1" type="ORF">K3G42_012637</name>
</gene>
<evidence type="ECO:0000313" key="1">
    <source>
        <dbReference type="EMBL" id="KAH7997004.1"/>
    </source>
</evidence>
<sequence>MAARLQTPEELANAIRTMQRFAGVPMTGKLDAQTVEMMNRPRCSLPDIIGTSELMRRRRRRRRYALSDTGWKKKDLTWHVRSFPLDSTLPHDHIRNLFFYALKAWSKSSALTFREVHSGDADILVDFSRSYHEDGYPFDGPGGTLAHAFFPGEYPIAGDTHFDDEETWIYDPENKAPDHGTDLFAVAVHEFGHALGLAHSSAKESIMIPYYQGPVGLPHDYRLPLDDAMGIEQIYGKPHPGSRPDDDTPMLPVPTAPPMPDLPPFRPTQHTRPLSPERCKAHFDAIANIRGEMFFFKQKHFWRMQPSRNLVSLEPAQTLTRWFWERVSPNDSQSLYRSRCNVTHERAASNLYLSLIGSYYWVFHETRVTPGYPRPISDLGLPDNTVVGAAFVWPHNGKTYLLEKNQYWRYDDQLGRVESGYPKSVSLWEGVPTDLDDVTRWNDGKTYFFKGTQYWGFSGGNVQSDAGYPRSASQDWMYCQGAPTLSPPAPRHGTGQDKGMCICHGSAGKLAPLSAWILALIWVLC</sequence>
<protein>
    <submittedName>
        <fullName evidence="1">Uncharacterized protein</fullName>
    </submittedName>
</protein>
<organism evidence="1 2">
    <name type="scientific">Sphaerodactylus townsendi</name>
    <dbReference type="NCBI Taxonomy" id="933632"/>
    <lineage>
        <taxon>Eukaryota</taxon>
        <taxon>Metazoa</taxon>
        <taxon>Chordata</taxon>
        <taxon>Craniata</taxon>
        <taxon>Vertebrata</taxon>
        <taxon>Euteleostomi</taxon>
        <taxon>Lepidosauria</taxon>
        <taxon>Squamata</taxon>
        <taxon>Bifurcata</taxon>
        <taxon>Gekkota</taxon>
        <taxon>Sphaerodactylidae</taxon>
        <taxon>Sphaerodactylus</taxon>
    </lineage>
</organism>
<reference evidence="1" key="1">
    <citation type="submission" date="2021-08" db="EMBL/GenBank/DDBJ databases">
        <title>The first chromosome-level gecko genome reveals the dynamic sex chromosomes of Neotropical dwarf geckos (Sphaerodactylidae: Sphaerodactylus).</title>
        <authorList>
            <person name="Pinto B.J."/>
            <person name="Keating S.E."/>
            <person name="Gamble T."/>
        </authorList>
    </citation>
    <scope>NUCLEOTIDE SEQUENCE</scope>
    <source>
        <strain evidence="1">TG3544</strain>
    </source>
</reference>
<name>A0ACB8EWG2_9SAUR</name>
<keyword evidence="2" id="KW-1185">Reference proteome</keyword>
<accession>A0ACB8EWG2</accession>
<dbReference type="EMBL" id="CM037628">
    <property type="protein sequence ID" value="KAH7997004.1"/>
    <property type="molecule type" value="Genomic_DNA"/>
</dbReference>
<evidence type="ECO:0000313" key="2">
    <source>
        <dbReference type="Proteomes" id="UP000827872"/>
    </source>
</evidence>
<proteinExistence type="predicted"/>